<reference evidence="1 2" key="1">
    <citation type="submission" date="2021-06" db="EMBL/GenBank/DDBJ databases">
        <title>Differences between aerobic and microaerobic xylene degrading microbial communities.</title>
        <authorList>
            <person name="Banerjee S."/>
            <person name="Tancsics A."/>
        </authorList>
    </citation>
    <scope>NUCLEOTIDE SEQUENCE [LARGE SCALE GENOMIC DNA]</scope>
    <source>
        <strain evidence="1 2">MAP12</strain>
    </source>
</reference>
<protein>
    <submittedName>
        <fullName evidence="1">Uncharacterized protein</fullName>
    </submittedName>
</protein>
<organism evidence="1 2">
    <name type="scientific">Geopseudomonas aromaticivorans</name>
    <dbReference type="NCBI Taxonomy" id="2849492"/>
    <lineage>
        <taxon>Bacteria</taxon>
        <taxon>Pseudomonadati</taxon>
        <taxon>Pseudomonadota</taxon>
        <taxon>Gammaproteobacteria</taxon>
        <taxon>Pseudomonadales</taxon>
        <taxon>Pseudomonadaceae</taxon>
        <taxon>Geopseudomonas</taxon>
    </lineage>
</organism>
<evidence type="ECO:0000313" key="1">
    <source>
        <dbReference type="EMBL" id="MBV2132008.1"/>
    </source>
</evidence>
<keyword evidence="2" id="KW-1185">Reference proteome</keyword>
<dbReference type="RefSeq" id="WP_217679921.1">
    <property type="nucleotide sequence ID" value="NZ_JAHRGL010000011.1"/>
</dbReference>
<evidence type="ECO:0000313" key="2">
    <source>
        <dbReference type="Proteomes" id="UP000813068"/>
    </source>
</evidence>
<sequence length="88" mass="9704">MTQPIPTPILERVARITTIAVEISTLGRYQVFANWSGYTQRISVHAYPCGNAATSSGSERLADLSTCVTHEHAVLQLDDMIITLECLR</sequence>
<accession>A0ABS6MT73</accession>
<dbReference type="Proteomes" id="UP000813068">
    <property type="component" value="Unassembled WGS sequence"/>
</dbReference>
<name>A0ABS6MT73_9GAMM</name>
<gene>
    <name evidence="1" type="ORF">KRX52_04245</name>
</gene>
<comment type="caution">
    <text evidence="1">The sequence shown here is derived from an EMBL/GenBank/DDBJ whole genome shotgun (WGS) entry which is preliminary data.</text>
</comment>
<proteinExistence type="predicted"/>
<dbReference type="EMBL" id="JAHRGL010000011">
    <property type="protein sequence ID" value="MBV2132008.1"/>
    <property type="molecule type" value="Genomic_DNA"/>
</dbReference>